<sequence length="65" mass="7432">MKFEFIANACGIFTSDEEIKILTDPWIINGAFDGSWCHSHPLKTTVENLQDVDAIYVSHIHPDHY</sequence>
<dbReference type="AlphaFoldDB" id="A0A383DPE7"/>
<evidence type="ECO:0008006" key="2">
    <source>
        <dbReference type="Google" id="ProtNLM"/>
    </source>
</evidence>
<dbReference type="Gene3D" id="3.60.15.10">
    <property type="entry name" value="Ribonuclease Z/Hydroxyacylglutathione hydrolase-like"/>
    <property type="match status" value="1"/>
</dbReference>
<feature type="non-terminal residue" evidence="1">
    <location>
        <position position="65"/>
    </location>
</feature>
<proteinExistence type="predicted"/>
<evidence type="ECO:0000313" key="1">
    <source>
        <dbReference type="EMBL" id="SVE46189.1"/>
    </source>
</evidence>
<reference evidence="1" key="1">
    <citation type="submission" date="2018-05" db="EMBL/GenBank/DDBJ databases">
        <authorList>
            <person name="Lanie J.A."/>
            <person name="Ng W.-L."/>
            <person name="Kazmierczak K.M."/>
            <person name="Andrzejewski T.M."/>
            <person name="Davidsen T.M."/>
            <person name="Wayne K.J."/>
            <person name="Tettelin H."/>
            <person name="Glass J.I."/>
            <person name="Rusch D."/>
            <person name="Podicherti R."/>
            <person name="Tsui H.-C.T."/>
            <person name="Winkler M.E."/>
        </authorList>
    </citation>
    <scope>NUCLEOTIDE SEQUENCE</scope>
</reference>
<dbReference type="SUPFAM" id="SSF56281">
    <property type="entry name" value="Metallo-hydrolase/oxidoreductase"/>
    <property type="match status" value="1"/>
</dbReference>
<dbReference type="EMBL" id="UINC01218941">
    <property type="protein sequence ID" value="SVE46189.1"/>
    <property type="molecule type" value="Genomic_DNA"/>
</dbReference>
<dbReference type="InterPro" id="IPR036866">
    <property type="entry name" value="RibonucZ/Hydroxyglut_hydro"/>
</dbReference>
<accession>A0A383DPE7</accession>
<name>A0A383DPE7_9ZZZZ</name>
<gene>
    <name evidence="1" type="ORF">METZ01_LOCUS499043</name>
</gene>
<protein>
    <recommendedName>
        <fullName evidence="2">Metallo-beta-lactamase domain-containing protein</fullName>
    </recommendedName>
</protein>
<organism evidence="1">
    <name type="scientific">marine metagenome</name>
    <dbReference type="NCBI Taxonomy" id="408172"/>
    <lineage>
        <taxon>unclassified sequences</taxon>
        <taxon>metagenomes</taxon>
        <taxon>ecological metagenomes</taxon>
    </lineage>
</organism>